<evidence type="ECO:0000256" key="9">
    <source>
        <dbReference type="SAM" id="MobiDB-lite"/>
    </source>
</evidence>
<feature type="active site" evidence="7">
    <location>
        <position position="154"/>
    </location>
</feature>
<evidence type="ECO:0000259" key="11">
    <source>
        <dbReference type="Pfam" id="PF12626"/>
    </source>
</evidence>
<evidence type="ECO:0000256" key="8">
    <source>
        <dbReference type="RuleBase" id="RU003953"/>
    </source>
</evidence>
<keyword evidence="3 7" id="KW-0547">Nucleotide-binding</keyword>
<dbReference type="CDD" id="cd05398">
    <property type="entry name" value="NT_ClassII-CCAase"/>
    <property type="match status" value="1"/>
</dbReference>
<dbReference type="InterPro" id="IPR052191">
    <property type="entry name" value="tRNA_ntf/polyA_polymerase_I"/>
</dbReference>
<evidence type="ECO:0000259" key="10">
    <source>
        <dbReference type="Pfam" id="PF01743"/>
    </source>
</evidence>
<evidence type="ECO:0000256" key="7">
    <source>
        <dbReference type="HAMAP-Rule" id="MF_00957"/>
    </source>
</evidence>
<feature type="domain" description="tRNA nucleotidyltransferase/poly(A) polymerase RNA and SrmB- binding" evidence="12">
    <location>
        <begin position="212"/>
        <end position="274"/>
    </location>
</feature>
<feature type="domain" description="Poly A polymerase head" evidence="10">
    <location>
        <begin position="58"/>
        <end position="184"/>
    </location>
</feature>
<dbReference type="InterPro" id="IPR032828">
    <property type="entry name" value="PolyA_RNA-bd"/>
</dbReference>
<keyword evidence="13" id="KW-0548">Nucleotidyltransferase</keyword>
<protein>
    <recommendedName>
        <fullName evidence="7">Poly(A) polymerase I</fullName>
        <shortName evidence="7">PAP I</shortName>
        <ecNumber evidence="7">2.7.7.19</ecNumber>
    </recommendedName>
</protein>
<evidence type="ECO:0000313" key="13">
    <source>
        <dbReference type="EMBL" id="MCW4472822.1"/>
    </source>
</evidence>
<keyword evidence="2 7" id="KW-0808">Transferase</keyword>
<keyword evidence="6 7" id="KW-0804">Transcription</keyword>
<feature type="active site" evidence="7">
    <location>
        <position position="76"/>
    </location>
</feature>
<dbReference type="Pfam" id="PF12626">
    <property type="entry name" value="PolyA_pol_arg_C"/>
    <property type="match status" value="1"/>
</dbReference>
<dbReference type="NCBIfam" id="TIGR01942">
    <property type="entry name" value="pcnB"/>
    <property type="match status" value="1"/>
</dbReference>
<dbReference type="Gene3D" id="1.10.3090.10">
    <property type="entry name" value="cca-adding enzyme, domain 2"/>
    <property type="match status" value="1"/>
</dbReference>
<dbReference type="PANTHER" id="PTHR43051:SF1">
    <property type="entry name" value="POLYNUCLEOTIDE ADENYLYLTRANSFERASE FAMILY PROTEIN"/>
    <property type="match status" value="1"/>
</dbReference>
<evidence type="ECO:0000256" key="6">
    <source>
        <dbReference type="ARBA" id="ARBA00023163"/>
    </source>
</evidence>
<feature type="domain" description="Polymerase A arginine-rich C-terminal" evidence="11">
    <location>
        <begin position="328"/>
        <end position="449"/>
    </location>
</feature>
<feature type="active site" evidence="7">
    <location>
        <position position="78"/>
    </location>
</feature>
<dbReference type="EMBL" id="JAPCHY010000007">
    <property type="protein sequence ID" value="MCW4472822.1"/>
    <property type="molecule type" value="Genomic_DNA"/>
</dbReference>
<dbReference type="InterPro" id="IPR025866">
    <property type="entry name" value="PolyA_pol_arg_C_dom"/>
</dbReference>
<sequence length="457" mass="51512">MPFGNPETPTGSATINSPVTTPFTLRVIPRDQHTISRKDISPNALRVLYRLRDAGFGAYLVGGAVRDLLVGGRPKDFDVATDATPEQVKQLFRNCRLIGRRFRLAHVVFGREIIEVATFRANSDDGSGDREMENGMLVRDNVYGTIEDDAVRRDFSCNALYYAIEDFSVRDYTGGFEDVQRRVMKLIGEPEQRYHEDPVRMLRAVRLAAKLGFQIDPATAEPIPRLAGLLAEAAPARLFEEVLKLFLSGHGVASFEGLERYGLLPALFPESAAALRSNRSGALRRMLLEGLRNTDARVANDEPVSPAFLFALLLWPAFCRALMSLQAQGMHTEEAQRRAADRVTLHQLSTIALPRRFSLPMQEIWLLQSRFGSRQRKRVFRTLTHPRFRAAFDFLVLRQVASSEHEADIAFWREAQQQSGRELESVLEAAHAEAEEGETARRPRRRRRRRGGVASAE</sequence>
<feature type="region of interest" description="Disordered" evidence="9">
    <location>
        <begin position="422"/>
        <end position="457"/>
    </location>
</feature>
<evidence type="ECO:0000256" key="5">
    <source>
        <dbReference type="ARBA" id="ARBA00022884"/>
    </source>
</evidence>
<dbReference type="Proteomes" id="UP001209922">
    <property type="component" value="Unassembled WGS sequence"/>
</dbReference>
<organism evidence="13 14">
    <name type="scientific">Xanthomonas chitinilytica</name>
    <dbReference type="NCBI Taxonomy" id="2989819"/>
    <lineage>
        <taxon>Bacteria</taxon>
        <taxon>Pseudomonadati</taxon>
        <taxon>Pseudomonadota</taxon>
        <taxon>Gammaproteobacteria</taxon>
        <taxon>Lysobacterales</taxon>
        <taxon>Lysobacteraceae</taxon>
        <taxon>Xanthomonas</taxon>
    </lineage>
</organism>
<dbReference type="GO" id="GO:1990817">
    <property type="term" value="F:poly(A) RNA polymerase activity"/>
    <property type="evidence" value="ECO:0007669"/>
    <property type="project" value="UniProtKB-EC"/>
</dbReference>
<feature type="compositionally biased region" description="Basic and acidic residues" evidence="9">
    <location>
        <begin position="430"/>
        <end position="441"/>
    </location>
</feature>
<evidence type="ECO:0000256" key="3">
    <source>
        <dbReference type="ARBA" id="ARBA00022741"/>
    </source>
</evidence>
<dbReference type="Pfam" id="PF01743">
    <property type="entry name" value="PolyA_pol"/>
    <property type="match status" value="1"/>
</dbReference>
<comment type="catalytic activity">
    <reaction evidence="7">
        <text>RNA(n) + ATP = RNA(n)-3'-adenine ribonucleotide + diphosphate</text>
        <dbReference type="Rhea" id="RHEA:11332"/>
        <dbReference type="Rhea" id="RHEA-COMP:14527"/>
        <dbReference type="Rhea" id="RHEA-COMP:17347"/>
        <dbReference type="ChEBI" id="CHEBI:30616"/>
        <dbReference type="ChEBI" id="CHEBI:33019"/>
        <dbReference type="ChEBI" id="CHEBI:140395"/>
        <dbReference type="ChEBI" id="CHEBI:173115"/>
        <dbReference type="EC" id="2.7.7.19"/>
    </reaction>
</comment>
<accession>A0ABT3JWF2</accession>
<feature type="compositionally biased region" description="Basic residues" evidence="9">
    <location>
        <begin position="442"/>
        <end position="451"/>
    </location>
</feature>
<dbReference type="SUPFAM" id="SSF81891">
    <property type="entry name" value="Poly A polymerase C-terminal region-like"/>
    <property type="match status" value="1"/>
</dbReference>
<gene>
    <name evidence="7 13" type="primary">pcnB</name>
    <name evidence="13" type="ORF">OK345_09915</name>
</gene>
<dbReference type="EC" id="2.7.7.19" evidence="7"/>
<dbReference type="InterPro" id="IPR043519">
    <property type="entry name" value="NT_sf"/>
</dbReference>
<dbReference type="RefSeq" id="WP_265127803.1">
    <property type="nucleotide sequence ID" value="NZ_JAPCHY010000007.1"/>
</dbReference>
<dbReference type="Gene3D" id="3.30.460.10">
    <property type="entry name" value="Beta Polymerase, domain 2"/>
    <property type="match status" value="1"/>
</dbReference>
<reference evidence="13 14" key="1">
    <citation type="submission" date="2022-10" db="EMBL/GenBank/DDBJ databases">
        <title>Xanthomonas sp. H13-6.</title>
        <authorList>
            <person name="Liu X."/>
            <person name="Deng Z."/>
            <person name="Jiang Y."/>
            <person name="Yu T."/>
            <person name="Ai J."/>
        </authorList>
    </citation>
    <scope>NUCLEOTIDE SEQUENCE [LARGE SCALE GENOMIC DNA]</scope>
    <source>
        <strain evidence="13 14">H13-6</strain>
    </source>
</reference>
<dbReference type="PANTHER" id="PTHR43051">
    <property type="entry name" value="POLYNUCLEOTIDE ADENYLYLTRANSFERASE FAMILY PROTEIN"/>
    <property type="match status" value="1"/>
</dbReference>
<comment type="function">
    <text evidence="7">Adds poly(A) tail to the 3' end of many RNAs, which usually targets these RNAs for decay. Plays a significant role in the global control of gene expression, through influencing the rate of transcript degradation, and in the general RNA quality control.</text>
</comment>
<evidence type="ECO:0000256" key="2">
    <source>
        <dbReference type="ARBA" id="ARBA00022679"/>
    </source>
</evidence>
<evidence type="ECO:0000256" key="4">
    <source>
        <dbReference type="ARBA" id="ARBA00022840"/>
    </source>
</evidence>
<keyword evidence="1 7" id="KW-0507">mRNA processing</keyword>
<dbReference type="Pfam" id="PF12627">
    <property type="entry name" value="PolyA_pol_RNAbd"/>
    <property type="match status" value="1"/>
</dbReference>
<name>A0ABT3JWF2_9XANT</name>
<comment type="similarity">
    <text evidence="7 8">Belongs to the tRNA nucleotidyltransferase/poly(A) polymerase family.</text>
</comment>
<proteinExistence type="inferred from homology"/>
<evidence type="ECO:0000256" key="1">
    <source>
        <dbReference type="ARBA" id="ARBA00022664"/>
    </source>
</evidence>
<dbReference type="HAMAP" id="MF_00957">
    <property type="entry name" value="PolyA_pol"/>
    <property type="match status" value="1"/>
</dbReference>
<comment type="caution">
    <text evidence="13">The sequence shown here is derived from an EMBL/GenBank/DDBJ whole genome shotgun (WGS) entry which is preliminary data.</text>
</comment>
<evidence type="ECO:0000259" key="12">
    <source>
        <dbReference type="Pfam" id="PF12627"/>
    </source>
</evidence>
<dbReference type="SUPFAM" id="SSF81301">
    <property type="entry name" value="Nucleotidyltransferase"/>
    <property type="match status" value="1"/>
</dbReference>
<dbReference type="InterPro" id="IPR010206">
    <property type="entry name" value="PolA_pol_I"/>
</dbReference>
<keyword evidence="4 7" id="KW-0067">ATP-binding</keyword>
<evidence type="ECO:0000313" key="14">
    <source>
        <dbReference type="Proteomes" id="UP001209922"/>
    </source>
</evidence>
<keyword evidence="14" id="KW-1185">Reference proteome</keyword>
<keyword evidence="5 7" id="KW-0694">RNA-binding</keyword>
<dbReference type="InterPro" id="IPR002646">
    <property type="entry name" value="PolA_pol_head_dom"/>
</dbReference>